<dbReference type="SMART" id="SM00028">
    <property type="entry name" value="TPR"/>
    <property type="match status" value="9"/>
</dbReference>
<keyword evidence="2" id="KW-0732">Signal</keyword>
<dbReference type="Proteomes" id="UP000664277">
    <property type="component" value="Unassembled WGS sequence"/>
</dbReference>
<feature type="signal peptide" evidence="2">
    <location>
        <begin position="1"/>
        <end position="21"/>
    </location>
</feature>
<keyword evidence="1" id="KW-0802">TPR repeat</keyword>
<dbReference type="InterPro" id="IPR019734">
    <property type="entry name" value="TPR_rpt"/>
</dbReference>
<dbReference type="AlphaFoldDB" id="A0A8J7TM16"/>
<dbReference type="SUPFAM" id="SSF81901">
    <property type="entry name" value="HCP-like"/>
    <property type="match status" value="1"/>
</dbReference>
<evidence type="ECO:0000313" key="4">
    <source>
        <dbReference type="Proteomes" id="UP000664277"/>
    </source>
</evidence>
<sequence>MTHDCKKVFLLSLVLVSSLEAGQAAPLQPASPHDTASKTGASESLPAALATGRKSLEKFDFRAASFAYSQILKSDPENIEALLGLAEACMELKDNKRAYELVAIASDRKPDFYRCQALKARVLLGLGRRKEALSLAETALKQAPKNAQALSEVRGILGRAQYYCGIEPSLAFKTLESSLLPPPTRFHFRSLRTMALIKSNEKDWRQAIDLYKRASLVNGNDIDTYLTIGDLYKKLQDIKAAERAYLQCSNKFKHSDKAWVKLGDLYYECSRGKDETSQREAMNKGIAAYEQGKKAQPSSAEPWRQASAVYLENGRLDQSVKEGRVAVNLAPKDAFAHYVLGVALMEKDMLEEAEEHLQKAFLFSHDYRKYSYLRELVHVLILNRKTDQALKITEDALRTAPNNPYSQSARAWALMCLKRYDEGFIILRRLIASYPQERAFRVDYMGGLYSSKRYGECLKETRALLALEPQNRSAWLCLLDVARATGDKKLAEEATGKLNKLPLDANTLTEVGFDAINAGAANSSLPAFKRALELDPDSADLLLRSRDPDALPQNSKKQKMK</sequence>
<dbReference type="Pfam" id="PF14559">
    <property type="entry name" value="TPR_19"/>
    <property type="match status" value="1"/>
</dbReference>
<dbReference type="Gene3D" id="1.25.40.10">
    <property type="entry name" value="Tetratricopeptide repeat domain"/>
    <property type="match status" value="4"/>
</dbReference>
<feature type="chain" id="PRO_5035227051" evidence="2">
    <location>
        <begin position="22"/>
        <end position="561"/>
    </location>
</feature>
<gene>
    <name evidence="3" type="ORF">J0M35_08470</name>
</gene>
<feature type="repeat" description="TPR" evidence="1">
    <location>
        <begin position="505"/>
        <end position="538"/>
    </location>
</feature>
<organism evidence="3 4">
    <name type="scientific">Candidatus Obscuribacter phosphatis</name>
    <dbReference type="NCBI Taxonomy" id="1906157"/>
    <lineage>
        <taxon>Bacteria</taxon>
        <taxon>Bacillati</taxon>
        <taxon>Candidatus Melainabacteria</taxon>
        <taxon>Candidatus Obscuribacterales</taxon>
        <taxon>Candidatus Obscuribacteraceae</taxon>
        <taxon>Candidatus Obscuribacter</taxon>
    </lineage>
</organism>
<reference evidence="3" key="1">
    <citation type="submission" date="2021-02" db="EMBL/GenBank/DDBJ databases">
        <title>Genome-Resolved Metagenomics of a Microbial Community Performing Photosynthetic Biological Nutrient Removal.</title>
        <authorList>
            <person name="Mcdaniel E.A."/>
        </authorList>
    </citation>
    <scope>NUCLEOTIDE SEQUENCE</scope>
    <source>
        <strain evidence="3">UWPOB_OBS1</strain>
    </source>
</reference>
<evidence type="ECO:0000256" key="2">
    <source>
        <dbReference type="SAM" id="SignalP"/>
    </source>
</evidence>
<dbReference type="PROSITE" id="PS50005">
    <property type="entry name" value="TPR"/>
    <property type="match status" value="1"/>
</dbReference>
<dbReference type="InterPro" id="IPR011990">
    <property type="entry name" value="TPR-like_helical_dom_sf"/>
</dbReference>
<dbReference type="SUPFAM" id="SSF48452">
    <property type="entry name" value="TPR-like"/>
    <property type="match status" value="2"/>
</dbReference>
<evidence type="ECO:0000256" key="1">
    <source>
        <dbReference type="PROSITE-ProRule" id="PRU00339"/>
    </source>
</evidence>
<name>A0A8J7TM16_9BACT</name>
<dbReference type="PANTHER" id="PTHR12558">
    <property type="entry name" value="CELL DIVISION CYCLE 16,23,27"/>
    <property type="match status" value="1"/>
</dbReference>
<dbReference type="EMBL" id="JAFLCK010000010">
    <property type="protein sequence ID" value="MBN8660380.1"/>
    <property type="molecule type" value="Genomic_DNA"/>
</dbReference>
<protein>
    <submittedName>
        <fullName evidence="3">Tetratricopeptide repeat protein</fullName>
    </submittedName>
</protein>
<evidence type="ECO:0000313" key="3">
    <source>
        <dbReference type="EMBL" id="MBN8660380.1"/>
    </source>
</evidence>
<proteinExistence type="predicted"/>
<dbReference type="Pfam" id="PF13181">
    <property type="entry name" value="TPR_8"/>
    <property type="match status" value="1"/>
</dbReference>
<comment type="caution">
    <text evidence="3">The sequence shown here is derived from an EMBL/GenBank/DDBJ whole genome shotgun (WGS) entry which is preliminary data.</text>
</comment>
<dbReference type="PANTHER" id="PTHR12558:SF33">
    <property type="entry name" value="BLL7664 PROTEIN"/>
    <property type="match status" value="1"/>
</dbReference>
<accession>A0A8J7TM16</accession>